<gene>
    <name evidence="1" type="ORF">CTRU02_211311</name>
</gene>
<keyword evidence="2" id="KW-1185">Reference proteome</keyword>
<dbReference type="EMBL" id="VUJX02000007">
    <property type="protein sequence ID" value="KAL0934512.1"/>
    <property type="molecule type" value="Genomic_DNA"/>
</dbReference>
<evidence type="ECO:0000313" key="2">
    <source>
        <dbReference type="Proteomes" id="UP000805649"/>
    </source>
</evidence>
<name>A0ACC3YRL1_COLTU</name>
<dbReference type="Proteomes" id="UP000805649">
    <property type="component" value="Unassembled WGS sequence"/>
</dbReference>
<accession>A0ACC3YRL1</accession>
<sequence length="451" mass="50016">MERKTDTGISILVVGGGIAGLTFSIEAYRQGHHVRVIERRDEAKDFGEFIVITGSALRTPAGWPGFMEEAEKHVMDPIAYLHKFDDGELVGEWPLGKPGDLKLVIYRAKLHELLYEYARRLGIVTSLSTAAVGYFETHEKGGVLLSDGRRLEADVVVAADGVGSVSWQLVLGEKAAPISSGYAIHRTTYPVDRVINNPVLGPVLKAKRTHFAFYAGPDSHLVMGKTEKEVSWVLTHKDNDQATESWTAKDDSQNMAKFVDGWCPFAQELVKATPADGLLVWKLMWRDPQPKWVSPHGRVVQIGDAAHPILPTSGSGATIAMENSISLATCLRIGGKSGIPLATRVHNHLRFERVSCVQKQGFKTREFLHRTDWEVVMKSGVQNRLGKWQLEHDPAKYAEDNFEACANHLLYGKAFVNTNSVPGYEYKAWTVRELLAASTDGKDIQDEGVWM</sequence>
<reference evidence="1 2" key="1">
    <citation type="journal article" date="2020" name="Phytopathology">
        <title>Genome Sequence Resources of Colletotrichum truncatum, C. plurivorum, C. musicola, and C. sojae: Four Species Pathogenic to Soybean (Glycine max).</title>
        <authorList>
            <person name="Rogerio F."/>
            <person name="Boufleur T.R."/>
            <person name="Ciampi-Guillardi M."/>
            <person name="Sukno S.A."/>
            <person name="Thon M.R."/>
            <person name="Massola Junior N.S."/>
            <person name="Baroncelli R."/>
        </authorList>
    </citation>
    <scope>NUCLEOTIDE SEQUENCE [LARGE SCALE GENOMIC DNA]</scope>
    <source>
        <strain evidence="1 2">CMES1059</strain>
    </source>
</reference>
<comment type="caution">
    <text evidence="1">The sequence shown here is derived from an EMBL/GenBank/DDBJ whole genome shotgun (WGS) entry which is preliminary data.</text>
</comment>
<organism evidence="1 2">
    <name type="scientific">Colletotrichum truncatum</name>
    <name type="common">Anthracnose fungus</name>
    <name type="synonym">Colletotrichum capsici</name>
    <dbReference type="NCBI Taxonomy" id="5467"/>
    <lineage>
        <taxon>Eukaryota</taxon>
        <taxon>Fungi</taxon>
        <taxon>Dikarya</taxon>
        <taxon>Ascomycota</taxon>
        <taxon>Pezizomycotina</taxon>
        <taxon>Sordariomycetes</taxon>
        <taxon>Hypocreomycetidae</taxon>
        <taxon>Glomerellales</taxon>
        <taxon>Glomerellaceae</taxon>
        <taxon>Colletotrichum</taxon>
        <taxon>Colletotrichum truncatum species complex</taxon>
    </lineage>
</organism>
<proteinExistence type="predicted"/>
<protein>
    <submittedName>
        <fullName evidence="1">Uncharacterized protein</fullName>
    </submittedName>
</protein>
<evidence type="ECO:0000313" key="1">
    <source>
        <dbReference type="EMBL" id="KAL0934512.1"/>
    </source>
</evidence>